<protein>
    <recommendedName>
        <fullName evidence="5">Integral membrane protein</fullName>
    </recommendedName>
</protein>
<feature type="transmembrane region" description="Helical" evidence="2">
    <location>
        <begin position="346"/>
        <end position="365"/>
    </location>
</feature>
<proteinExistence type="predicted"/>
<dbReference type="Proteomes" id="UP001501358">
    <property type="component" value="Unassembled WGS sequence"/>
</dbReference>
<feature type="transmembrane region" description="Helical" evidence="2">
    <location>
        <begin position="485"/>
        <end position="505"/>
    </location>
</feature>
<name>A0ABN3LCB3_9ACTN</name>
<organism evidence="3 4">
    <name type="scientific">Streptomyces thermolineatus</name>
    <dbReference type="NCBI Taxonomy" id="44033"/>
    <lineage>
        <taxon>Bacteria</taxon>
        <taxon>Bacillati</taxon>
        <taxon>Actinomycetota</taxon>
        <taxon>Actinomycetes</taxon>
        <taxon>Kitasatosporales</taxon>
        <taxon>Streptomycetaceae</taxon>
        <taxon>Streptomyces</taxon>
    </lineage>
</organism>
<feature type="compositionally biased region" description="Low complexity" evidence="1">
    <location>
        <begin position="243"/>
        <end position="252"/>
    </location>
</feature>
<feature type="transmembrane region" description="Helical" evidence="2">
    <location>
        <begin position="966"/>
        <end position="986"/>
    </location>
</feature>
<feature type="transmembrane region" description="Helical" evidence="2">
    <location>
        <begin position="939"/>
        <end position="960"/>
    </location>
</feature>
<comment type="caution">
    <text evidence="3">The sequence shown here is derived from an EMBL/GenBank/DDBJ whole genome shotgun (WGS) entry which is preliminary data.</text>
</comment>
<evidence type="ECO:0008006" key="5">
    <source>
        <dbReference type="Google" id="ProtNLM"/>
    </source>
</evidence>
<evidence type="ECO:0000313" key="3">
    <source>
        <dbReference type="EMBL" id="GAA2481255.1"/>
    </source>
</evidence>
<feature type="transmembrane region" description="Helical" evidence="2">
    <location>
        <begin position="710"/>
        <end position="727"/>
    </location>
</feature>
<feature type="transmembrane region" description="Helical" evidence="2">
    <location>
        <begin position="762"/>
        <end position="782"/>
    </location>
</feature>
<keyword evidence="2" id="KW-1133">Transmembrane helix</keyword>
<evidence type="ECO:0000256" key="1">
    <source>
        <dbReference type="SAM" id="MobiDB-lite"/>
    </source>
</evidence>
<feature type="region of interest" description="Disordered" evidence="1">
    <location>
        <begin position="370"/>
        <end position="437"/>
    </location>
</feature>
<feature type="transmembrane region" description="Helical" evidence="2">
    <location>
        <begin position="628"/>
        <end position="649"/>
    </location>
</feature>
<feature type="transmembrane region" description="Helical" evidence="2">
    <location>
        <begin position="143"/>
        <end position="164"/>
    </location>
</feature>
<feature type="transmembrane region" description="Helical" evidence="2">
    <location>
        <begin position="789"/>
        <end position="808"/>
    </location>
</feature>
<keyword evidence="2" id="KW-0472">Membrane</keyword>
<feature type="transmembrane region" description="Helical" evidence="2">
    <location>
        <begin position="655"/>
        <end position="674"/>
    </location>
</feature>
<evidence type="ECO:0000313" key="4">
    <source>
        <dbReference type="Proteomes" id="UP001501358"/>
    </source>
</evidence>
<reference evidence="3 4" key="1">
    <citation type="journal article" date="2019" name="Int. J. Syst. Evol. Microbiol.">
        <title>The Global Catalogue of Microorganisms (GCM) 10K type strain sequencing project: providing services to taxonomists for standard genome sequencing and annotation.</title>
        <authorList>
            <consortium name="The Broad Institute Genomics Platform"/>
            <consortium name="The Broad Institute Genome Sequencing Center for Infectious Disease"/>
            <person name="Wu L."/>
            <person name="Ma J."/>
        </authorList>
    </citation>
    <scope>NUCLEOTIDE SEQUENCE [LARGE SCALE GENOMIC DNA]</scope>
    <source>
        <strain evidence="3 4">JCM 6307</strain>
    </source>
</reference>
<dbReference type="NCBIfam" id="NF047321">
    <property type="entry name" value="SCO7613_CTERM"/>
    <property type="match status" value="1"/>
</dbReference>
<dbReference type="RefSeq" id="WP_344382500.1">
    <property type="nucleotide sequence ID" value="NZ_BAAATA010000007.1"/>
</dbReference>
<feature type="transmembrane region" description="Helical" evidence="2">
    <location>
        <begin position="517"/>
        <end position="537"/>
    </location>
</feature>
<feature type="transmembrane region" description="Helical" evidence="2">
    <location>
        <begin position="451"/>
        <end position="473"/>
    </location>
</feature>
<feature type="transmembrane region" description="Helical" evidence="2">
    <location>
        <begin position="117"/>
        <end position="137"/>
    </location>
</feature>
<feature type="transmembrane region" description="Helical" evidence="2">
    <location>
        <begin position="570"/>
        <end position="589"/>
    </location>
</feature>
<feature type="transmembrane region" description="Helical" evidence="2">
    <location>
        <begin position="171"/>
        <end position="191"/>
    </location>
</feature>
<feature type="transmembrane region" description="Helical" evidence="2">
    <location>
        <begin position="838"/>
        <end position="857"/>
    </location>
</feature>
<keyword evidence="2" id="KW-0812">Transmembrane</keyword>
<feature type="transmembrane region" description="Helical" evidence="2">
    <location>
        <begin position="739"/>
        <end position="756"/>
    </location>
</feature>
<feature type="transmembrane region" description="Helical" evidence="2">
    <location>
        <begin position="315"/>
        <end position="340"/>
    </location>
</feature>
<feature type="region of interest" description="Disordered" evidence="1">
    <location>
        <begin position="230"/>
        <end position="252"/>
    </location>
</feature>
<gene>
    <name evidence="3" type="ORF">GCM10010406_16950</name>
</gene>
<feature type="transmembrane region" description="Helical" evidence="2">
    <location>
        <begin position="284"/>
        <end position="303"/>
    </location>
</feature>
<evidence type="ECO:0000256" key="2">
    <source>
        <dbReference type="SAM" id="Phobius"/>
    </source>
</evidence>
<feature type="transmembrane region" description="Helical" evidence="2">
    <location>
        <begin position="914"/>
        <end position="932"/>
    </location>
</feature>
<accession>A0ABN3LCB3</accession>
<feature type="transmembrane region" description="Helical" evidence="2">
    <location>
        <begin position="814"/>
        <end position="831"/>
    </location>
</feature>
<dbReference type="InterPro" id="IPR058062">
    <property type="entry name" value="SCO7613_C"/>
</dbReference>
<keyword evidence="4" id="KW-1185">Reference proteome</keyword>
<feature type="transmembrane region" description="Helical" evidence="2">
    <location>
        <begin position="203"/>
        <end position="222"/>
    </location>
</feature>
<feature type="transmembrane region" description="Helical" evidence="2">
    <location>
        <begin position="686"/>
        <end position="704"/>
    </location>
</feature>
<feature type="transmembrane region" description="Helical" evidence="2">
    <location>
        <begin position="260"/>
        <end position="278"/>
    </location>
</feature>
<dbReference type="EMBL" id="BAAATA010000007">
    <property type="protein sequence ID" value="GAA2481255.1"/>
    <property type="molecule type" value="Genomic_DNA"/>
</dbReference>
<sequence length="1004" mass="97563">MSTVPPPSPSRCPGCGAPLPPAGSPAACPACALRLAGPEAAELWHVDTALARMDAERTRLLARRAQLLAALRTPGPPAAAGTTAPVPTAGPAAVGPARWAGPARAPRETSAPTVQNLLLALGGVLLAVAAVVFTVVSWGSMGIAGRAAVLSAVTLVALGTPVLLLRRGLAATAEVVACLALVLLFLDAYALHAVALPHLPGTGYAAGAAAVLSAGWAGYGALTSRLAPAGTGTGGKETGKSAGGTAAPAAGPRARRGLRLPAPVAVCLAQLPLPLWALAAGADAAGWAAALLGTAAADTVLAFRSGGRAVRTTATVTAVLSGGPALLTAAAVVASAGTLAGSARGGGLLLVGAAVALGAAWRLALRPQRAPEPPVSGAGVRPAPWQAPSGPSAPSGRTGAPGVPGLPGPSGVPGASGLPGTPWASGTAGAPGRWKAAGLPKGAPGASASAVAARLLSGTAGLAVLVACGGFTARLTPPGLDVTAVLGWAVALLAAVALPAVRAGLPRPVRGGLGSAAAAVHALCVLLVLPLTAAALLGPLSWAGDPWSGAPRGAARAFTSSGAAWAEARGWFVSVPVVLAVTAAVLAVARRFLPAAAAGAGPAAVGEGSAPPPGARAADLRGRVPRAAAARTAAGCGAVGFAAGAAGVLPVALDLPYAVAVVLLVALSAVALSASAVLEATGPARAASASGAVLAVTAAAWSLAERPMTHLALGLLLAVFAGTALLSPSTAPRTAPRTVGAPAAVLCAAGLAWAVPLGLGAAAHQAAFAVLAVAAAGEFLALRLRAQPAGPAVECAAGAVAALAVVLAAGDATALATVLALAGVVAGGVALREDRRRAAWAATALLMAASWVRLAAWDVEAPEAYTLPVTVPALVVGALRRRGDATASSWTSYGPGLSVTLLPSLAAAWGDAHWLRPLLLGVAALAVTLAGARHRLQAPLLLGGAVLALDVLHELAPYVVQVVDALPRWVVPALVGLLLLALGSRYEQRLRDARRVRAALGRMR</sequence>